<feature type="transmembrane region" description="Helical" evidence="7">
    <location>
        <begin position="155"/>
        <end position="172"/>
    </location>
</feature>
<protein>
    <recommendedName>
        <fullName evidence="8">Rhodopsin domain-containing protein</fullName>
    </recommendedName>
</protein>
<evidence type="ECO:0000256" key="3">
    <source>
        <dbReference type="ARBA" id="ARBA00022989"/>
    </source>
</evidence>
<feature type="compositionally biased region" description="Basic and acidic residues" evidence="6">
    <location>
        <begin position="399"/>
        <end position="408"/>
    </location>
</feature>
<feature type="compositionally biased region" description="Polar residues" evidence="6">
    <location>
        <begin position="377"/>
        <end position="387"/>
    </location>
</feature>
<evidence type="ECO:0000256" key="7">
    <source>
        <dbReference type="SAM" id="Phobius"/>
    </source>
</evidence>
<organism evidence="9 10">
    <name type="scientific">Hymenoscyphus fraxineus</name>
    <dbReference type="NCBI Taxonomy" id="746836"/>
    <lineage>
        <taxon>Eukaryota</taxon>
        <taxon>Fungi</taxon>
        <taxon>Dikarya</taxon>
        <taxon>Ascomycota</taxon>
        <taxon>Pezizomycotina</taxon>
        <taxon>Leotiomycetes</taxon>
        <taxon>Helotiales</taxon>
        <taxon>Helotiaceae</taxon>
        <taxon>Hymenoscyphus</taxon>
    </lineage>
</organism>
<gene>
    <name evidence="9" type="ORF">HYFRA_00007778</name>
</gene>
<evidence type="ECO:0000256" key="6">
    <source>
        <dbReference type="SAM" id="MobiDB-lite"/>
    </source>
</evidence>
<feature type="region of interest" description="Disordered" evidence="6">
    <location>
        <begin position="364"/>
        <end position="408"/>
    </location>
</feature>
<evidence type="ECO:0000256" key="5">
    <source>
        <dbReference type="ARBA" id="ARBA00038359"/>
    </source>
</evidence>
<comment type="subcellular location">
    <subcellularLocation>
        <location evidence="1">Membrane</location>
        <topology evidence="1">Multi-pass membrane protein</topology>
    </subcellularLocation>
</comment>
<proteinExistence type="inferred from homology"/>
<dbReference type="AlphaFoldDB" id="A0A9N9KM76"/>
<dbReference type="PANTHER" id="PTHR33048:SF47">
    <property type="entry name" value="INTEGRAL MEMBRANE PROTEIN-RELATED"/>
    <property type="match status" value="1"/>
</dbReference>
<reference evidence="9" key="1">
    <citation type="submission" date="2021-07" db="EMBL/GenBank/DDBJ databases">
        <authorList>
            <person name="Durling M."/>
        </authorList>
    </citation>
    <scope>NUCLEOTIDE SEQUENCE</scope>
</reference>
<keyword evidence="10" id="KW-1185">Reference proteome</keyword>
<evidence type="ECO:0000259" key="8">
    <source>
        <dbReference type="Pfam" id="PF20684"/>
    </source>
</evidence>
<name>A0A9N9KM76_9HELO</name>
<comment type="similarity">
    <text evidence="5">Belongs to the SAT4 family.</text>
</comment>
<evidence type="ECO:0000256" key="4">
    <source>
        <dbReference type="ARBA" id="ARBA00023136"/>
    </source>
</evidence>
<evidence type="ECO:0000256" key="2">
    <source>
        <dbReference type="ARBA" id="ARBA00022692"/>
    </source>
</evidence>
<sequence>MASTGDPKLAAYLVHMAELASEQDLTEDVRGSVSELGYSFTALAVIFVLVRFGAKYKQGGYALDDWLLVVATAFLIGNTALLGMSMYFIFLFRACADSDSGQLWTGPTYSSSCFKRAKWITQCYDGWQGKEYRWLRGVSKTTDRSLQLLLVHEPLLFLNLTIVKISILLMYYRLFPSRVVRTRAMILGIFAILWTIVLIGLAEGQCVPLKKAYAPWIDGRCFNLRIIFVAIALPSIILDSLIVILPLPQVWKLDINKAQKITLSLIFLTGAFVVVMSIYRFVVLFEYHPMDPIFTLAPGMAWNIVVLSSAIIAACLPALGPMGRVFIKSLCAAIPNKSDIENTHVLNSLPSRIWPGKEKKHISIEGSRIGGDHSSRRTSTASDSLKSPVSLKRPKSSRGPREDDVREQDERGAIDLIDAMNSPSKLTVVVEASESDCDDEEHGIITMLHVCEYQSGESPKKQRIDRNTL</sequence>
<feature type="transmembrane region" description="Helical" evidence="7">
    <location>
        <begin position="222"/>
        <end position="245"/>
    </location>
</feature>
<evidence type="ECO:0000313" key="10">
    <source>
        <dbReference type="Proteomes" id="UP000696280"/>
    </source>
</evidence>
<evidence type="ECO:0000313" key="9">
    <source>
        <dbReference type="EMBL" id="CAG8949546.1"/>
    </source>
</evidence>
<feature type="transmembrane region" description="Helical" evidence="7">
    <location>
        <begin position="36"/>
        <end position="54"/>
    </location>
</feature>
<dbReference type="Pfam" id="PF20684">
    <property type="entry name" value="Fung_rhodopsin"/>
    <property type="match status" value="1"/>
</dbReference>
<accession>A0A9N9KM76</accession>
<comment type="caution">
    <text evidence="9">The sequence shown here is derived from an EMBL/GenBank/DDBJ whole genome shotgun (WGS) entry which is preliminary data.</text>
</comment>
<dbReference type="InterPro" id="IPR049326">
    <property type="entry name" value="Rhodopsin_dom_fungi"/>
</dbReference>
<feature type="transmembrane region" description="Helical" evidence="7">
    <location>
        <begin position="66"/>
        <end position="90"/>
    </location>
</feature>
<dbReference type="OrthoDB" id="10017208at2759"/>
<feature type="domain" description="Rhodopsin" evidence="8">
    <location>
        <begin position="51"/>
        <end position="322"/>
    </location>
</feature>
<feature type="transmembrane region" description="Helical" evidence="7">
    <location>
        <begin position="184"/>
        <end position="202"/>
    </location>
</feature>
<dbReference type="InterPro" id="IPR052337">
    <property type="entry name" value="SAT4-like"/>
</dbReference>
<dbReference type="GO" id="GO:0016020">
    <property type="term" value="C:membrane"/>
    <property type="evidence" value="ECO:0007669"/>
    <property type="project" value="UniProtKB-SubCell"/>
</dbReference>
<keyword evidence="2 7" id="KW-0812">Transmembrane</keyword>
<evidence type="ECO:0000256" key="1">
    <source>
        <dbReference type="ARBA" id="ARBA00004141"/>
    </source>
</evidence>
<dbReference type="Proteomes" id="UP000696280">
    <property type="component" value="Unassembled WGS sequence"/>
</dbReference>
<feature type="transmembrane region" description="Helical" evidence="7">
    <location>
        <begin position="265"/>
        <end position="288"/>
    </location>
</feature>
<dbReference type="PANTHER" id="PTHR33048">
    <property type="entry name" value="PTH11-LIKE INTEGRAL MEMBRANE PROTEIN (AFU_ORTHOLOGUE AFUA_5G11245)"/>
    <property type="match status" value="1"/>
</dbReference>
<dbReference type="EMBL" id="CAJVRL010000014">
    <property type="protein sequence ID" value="CAG8949546.1"/>
    <property type="molecule type" value="Genomic_DNA"/>
</dbReference>
<keyword evidence="3 7" id="KW-1133">Transmembrane helix</keyword>
<keyword evidence="4 7" id="KW-0472">Membrane</keyword>
<feature type="transmembrane region" description="Helical" evidence="7">
    <location>
        <begin position="300"/>
        <end position="319"/>
    </location>
</feature>